<evidence type="ECO:0000313" key="2">
    <source>
        <dbReference type="EMBL" id="NKX93915.1"/>
    </source>
</evidence>
<feature type="domain" description="N-acetyltransferase" evidence="1">
    <location>
        <begin position="10"/>
        <end position="176"/>
    </location>
</feature>
<protein>
    <submittedName>
        <fullName evidence="2">GNAT family N-acetyltransferase</fullName>
    </submittedName>
</protein>
<evidence type="ECO:0000313" key="3">
    <source>
        <dbReference type="Proteomes" id="UP000774283"/>
    </source>
</evidence>
<evidence type="ECO:0000259" key="1">
    <source>
        <dbReference type="PROSITE" id="PS51186"/>
    </source>
</evidence>
<gene>
    <name evidence="2" type="ORF">HF995_11645</name>
</gene>
<reference evidence="2 3" key="1">
    <citation type="submission" date="2020-04" db="EMBL/GenBank/DDBJ databases">
        <title>MicrobeNet Type strains.</title>
        <authorList>
            <person name="Nicholson A.C."/>
        </authorList>
    </citation>
    <scope>NUCLEOTIDE SEQUENCE [LARGE SCALE GENOMIC DNA]</scope>
    <source>
        <strain evidence="2 3">ATCC BAA-789</strain>
    </source>
</reference>
<comment type="caution">
    <text evidence="2">The sequence shown here is derived from an EMBL/GenBank/DDBJ whole genome shotgun (WGS) entry which is preliminary data.</text>
</comment>
<sequence>MTVPRHTDRLTLRSFTPHDGPALHGYLSQPRAVEFEPYGVFTLEDAVTAAAARAQDPAFLAVCVRDDDRLIGNLYVAPHAHPDWATWEIGYVFDPREWGHGYATEACRALLEELFVERRAHRVVARCNPLNTRSWELLERLGMRREAHMLAAASFAVADHGSRVWHDTFQYALLAHEWASAAGGPTAASGPTAPSGPTAA</sequence>
<dbReference type="EMBL" id="JAAXOW010000004">
    <property type="protein sequence ID" value="NKX93915.1"/>
    <property type="molecule type" value="Genomic_DNA"/>
</dbReference>
<organism evidence="2 3">
    <name type="scientific">Sanguibacter hominis ATCC BAA-789</name>
    <dbReference type="NCBI Taxonomy" id="1312740"/>
    <lineage>
        <taxon>Bacteria</taxon>
        <taxon>Bacillati</taxon>
        <taxon>Actinomycetota</taxon>
        <taxon>Actinomycetes</taxon>
        <taxon>Micrococcales</taxon>
        <taxon>Sanguibacteraceae</taxon>
        <taxon>Sanguibacter</taxon>
    </lineage>
</organism>
<dbReference type="RefSeq" id="WP_168447989.1">
    <property type="nucleotide sequence ID" value="NZ_JAAXOW010000004.1"/>
</dbReference>
<dbReference type="InterPro" id="IPR016181">
    <property type="entry name" value="Acyl_CoA_acyltransferase"/>
</dbReference>
<dbReference type="PANTHER" id="PTHR43792">
    <property type="entry name" value="GNAT FAMILY, PUTATIVE (AFU_ORTHOLOGUE AFUA_3G00765)-RELATED-RELATED"/>
    <property type="match status" value="1"/>
</dbReference>
<dbReference type="InterPro" id="IPR051531">
    <property type="entry name" value="N-acetyltransferase"/>
</dbReference>
<dbReference type="Gene3D" id="3.40.630.30">
    <property type="match status" value="1"/>
</dbReference>
<dbReference type="GO" id="GO:0016747">
    <property type="term" value="F:acyltransferase activity, transferring groups other than amino-acyl groups"/>
    <property type="evidence" value="ECO:0007669"/>
    <property type="project" value="InterPro"/>
</dbReference>
<dbReference type="Proteomes" id="UP000774283">
    <property type="component" value="Unassembled WGS sequence"/>
</dbReference>
<dbReference type="PANTHER" id="PTHR43792:SF1">
    <property type="entry name" value="N-ACETYLTRANSFERASE DOMAIN-CONTAINING PROTEIN"/>
    <property type="match status" value="1"/>
</dbReference>
<dbReference type="SUPFAM" id="SSF55729">
    <property type="entry name" value="Acyl-CoA N-acyltransferases (Nat)"/>
    <property type="match status" value="1"/>
</dbReference>
<proteinExistence type="predicted"/>
<name>A0A9X5FCP7_9MICO</name>
<keyword evidence="3" id="KW-1185">Reference proteome</keyword>
<dbReference type="InterPro" id="IPR000182">
    <property type="entry name" value="GNAT_dom"/>
</dbReference>
<dbReference type="PROSITE" id="PS51186">
    <property type="entry name" value="GNAT"/>
    <property type="match status" value="1"/>
</dbReference>
<accession>A0A9X5FCP7</accession>
<dbReference type="Pfam" id="PF13302">
    <property type="entry name" value="Acetyltransf_3"/>
    <property type="match status" value="1"/>
</dbReference>
<dbReference type="AlphaFoldDB" id="A0A9X5FCP7"/>